<evidence type="ECO:0000256" key="2">
    <source>
        <dbReference type="ARBA" id="ARBA00022448"/>
    </source>
</evidence>
<dbReference type="CDD" id="cd10336">
    <property type="entry name" value="SLC6sbd_Tyt1-Like"/>
    <property type="match status" value="1"/>
</dbReference>
<dbReference type="InterPro" id="IPR037272">
    <property type="entry name" value="SNS_sf"/>
</dbReference>
<evidence type="ECO:0000256" key="6">
    <source>
        <dbReference type="SAM" id="Phobius"/>
    </source>
</evidence>
<feature type="transmembrane region" description="Helical" evidence="6">
    <location>
        <begin position="383"/>
        <end position="404"/>
    </location>
</feature>
<evidence type="ECO:0000313" key="7">
    <source>
        <dbReference type="EMBL" id="QCC55687.1"/>
    </source>
</evidence>
<feature type="transmembrane region" description="Helical" evidence="6">
    <location>
        <begin position="179"/>
        <end position="199"/>
    </location>
</feature>
<feature type="transmembrane region" description="Helical" evidence="6">
    <location>
        <begin position="153"/>
        <end position="172"/>
    </location>
</feature>
<feature type="transmembrane region" description="Helical" evidence="6">
    <location>
        <begin position="230"/>
        <end position="252"/>
    </location>
</feature>
<accession>A0A4D6HSA9</accession>
<dbReference type="PRINTS" id="PR00176">
    <property type="entry name" value="NANEUSMPORT"/>
</dbReference>
<comment type="subcellular location">
    <subcellularLocation>
        <location evidence="1">Membrane</location>
        <topology evidence="1">Multi-pass membrane protein</topology>
    </subcellularLocation>
</comment>
<dbReference type="AlphaFoldDB" id="A0A4D6HSA9"/>
<feature type="transmembrane region" description="Helical" evidence="6">
    <location>
        <begin position="86"/>
        <end position="110"/>
    </location>
</feature>
<dbReference type="EMBL" id="CP031305">
    <property type="protein sequence ID" value="QCC55687.1"/>
    <property type="molecule type" value="Genomic_DNA"/>
</dbReference>
<dbReference type="InterPro" id="IPR047218">
    <property type="entry name" value="YocR/YhdH-like"/>
</dbReference>
<keyword evidence="5 6" id="KW-0472">Membrane</keyword>
<dbReference type="PANTHER" id="PTHR42948:SF1">
    <property type="entry name" value="TRANSPORTER"/>
    <property type="match status" value="1"/>
</dbReference>
<evidence type="ECO:0000256" key="3">
    <source>
        <dbReference type="ARBA" id="ARBA00022692"/>
    </source>
</evidence>
<dbReference type="NCBIfam" id="NF037979">
    <property type="entry name" value="Na_transp"/>
    <property type="match status" value="1"/>
</dbReference>
<keyword evidence="2" id="KW-0813">Transport</keyword>
<dbReference type="SUPFAM" id="SSF161070">
    <property type="entry name" value="SNF-like"/>
    <property type="match status" value="1"/>
</dbReference>
<evidence type="ECO:0000256" key="1">
    <source>
        <dbReference type="ARBA" id="ARBA00004141"/>
    </source>
</evidence>
<evidence type="ECO:0000256" key="4">
    <source>
        <dbReference type="ARBA" id="ARBA00022989"/>
    </source>
</evidence>
<dbReference type="GO" id="GO:0016020">
    <property type="term" value="C:membrane"/>
    <property type="evidence" value="ECO:0007669"/>
    <property type="project" value="UniProtKB-SubCell"/>
</dbReference>
<feature type="transmembrane region" description="Helical" evidence="6">
    <location>
        <begin position="264"/>
        <end position="285"/>
    </location>
</feature>
<dbReference type="Proteomes" id="UP000296822">
    <property type="component" value="Chromosome"/>
</dbReference>
<dbReference type="PROSITE" id="PS50267">
    <property type="entry name" value="NA_NEUROTRAN_SYMP_3"/>
    <property type="match status" value="1"/>
</dbReference>
<dbReference type="KEGG" id="nbg:DV706_15150"/>
<keyword evidence="4 6" id="KW-1133">Transmembrane helix</keyword>
<dbReference type="PANTHER" id="PTHR42948">
    <property type="entry name" value="TRANSPORTER"/>
    <property type="match status" value="1"/>
</dbReference>
<dbReference type="InterPro" id="IPR000175">
    <property type="entry name" value="Na/ntran_symport"/>
</dbReference>
<reference evidence="7 8" key="1">
    <citation type="journal article" date="2019" name="Nat. Commun.">
        <title>A new type of DNA phosphorothioation-based antiviral system in archaea.</title>
        <authorList>
            <person name="Xiong L."/>
            <person name="Liu S."/>
            <person name="Chen S."/>
            <person name="Xiao Y."/>
            <person name="Zhu B."/>
            <person name="Gao Y."/>
            <person name="Zhang Y."/>
            <person name="Chen B."/>
            <person name="Luo J."/>
            <person name="Deng Z."/>
            <person name="Chen X."/>
            <person name="Wang L."/>
            <person name="Chen S."/>
        </authorList>
    </citation>
    <scope>NUCLEOTIDE SEQUENCE [LARGE SCALE GENOMIC DNA]</scope>
    <source>
        <strain evidence="7 8">JCM 10635</strain>
    </source>
</reference>
<feature type="transmembrane region" description="Helical" evidence="6">
    <location>
        <begin position="357"/>
        <end position="377"/>
    </location>
</feature>
<dbReference type="RefSeq" id="WP_136350911.1">
    <property type="nucleotide sequence ID" value="NZ_CP031305.1"/>
</dbReference>
<evidence type="ECO:0000256" key="5">
    <source>
        <dbReference type="ARBA" id="ARBA00023136"/>
    </source>
</evidence>
<organism evidence="7 8">
    <name type="scientific">Natronorubrum bangense</name>
    <dbReference type="NCBI Taxonomy" id="61858"/>
    <lineage>
        <taxon>Archaea</taxon>
        <taxon>Methanobacteriati</taxon>
        <taxon>Methanobacteriota</taxon>
        <taxon>Stenosarchaea group</taxon>
        <taxon>Halobacteria</taxon>
        <taxon>Halobacteriales</taxon>
        <taxon>Natrialbaceae</taxon>
        <taxon>Natronorubrum</taxon>
    </lineage>
</organism>
<name>A0A4D6HSA9_9EURY</name>
<dbReference type="Pfam" id="PF00209">
    <property type="entry name" value="SNF"/>
    <property type="match status" value="2"/>
</dbReference>
<keyword evidence="3 6" id="KW-0812">Transmembrane</keyword>
<protein>
    <submittedName>
        <fullName evidence="7">Sodium-dependent transporter</fullName>
    </submittedName>
</protein>
<sequence>MVQRETWATRTGFILAAVGSAVGLGNIWRFPFVTGEGGGAAFLLVYLLFVALIGFPAILAEFVVGRKTERNPVGALMELGGSAWKYVGGVFVLTGFVILSFYSVVAGWFIRYFLEGFRGSYGSLLAGYEGAAAEAELPEAAVMFGDVSTGLDAFVFHTLFMAVTIGVVALGIRRGIELAVKVMVPAIIVLLVGMAIWVATLPEASAGYSYYLSPEFGVIADNWATLLPAAAGQAFFTLSLGMGVMITYASYLGEDRNLTRDGTAIIGFDTGIAFLTGLVVFPVFFSAGMTEPGDGGPGAIFVSMTEAFATIGGGHVLGLLFFGTVSIAALSSAISLLEVVTAYVIDEKGVDRWKAALGMGGIIYLLGVPVTYDLIFLDLLDGFADGILLVFGALMLVILVGWIAPKVAVEELEKGIGNLGGLGQAWIWAIRVPILLVLVITLYLGVEGYVGFLTGDFADWISANL</sequence>
<feature type="transmembrane region" description="Helical" evidence="6">
    <location>
        <begin position="7"/>
        <end position="28"/>
    </location>
</feature>
<proteinExistence type="predicted"/>
<evidence type="ECO:0000313" key="8">
    <source>
        <dbReference type="Proteomes" id="UP000296822"/>
    </source>
</evidence>
<dbReference type="GeneID" id="39852604"/>
<feature type="transmembrane region" description="Helical" evidence="6">
    <location>
        <begin position="319"/>
        <end position="345"/>
    </location>
</feature>
<feature type="transmembrane region" description="Helical" evidence="6">
    <location>
        <begin position="40"/>
        <end position="65"/>
    </location>
</feature>
<gene>
    <name evidence="7" type="ORF">DV706_15150</name>
</gene>
<feature type="transmembrane region" description="Helical" evidence="6">
    <location>
        <begin position="425"/>
        <end position="446"/>
    </location>
</feature>